<evidence type="ECO:0000256" key="8">
    <source>
        <dbReference type="ARBA" id="ARBA00023136"/>
    </source>
</evidence>
<evidence type="ECO:0000313" key="12">
    <source>
        <dbReference type="EMBL" id="CUA95102.1"/>
    </source>
</evidence>
<proteinExistence type="inferred from homology"/>
<dbReference type="AlphaFoldDB" id="A0A0K6HVR3"/>
<feature type="binding site" evidence="10">
    <location>
        <position position="197"/>
    </location>
    <ligand>
        <name>substrate</name>
    </ligand>
</feature>
<feature type="binding site" evidence="10">
    <location>
        <position position="153"/>
    </location>
    <ligand>
        <name>substrate</name>
    </ligand>
</feature>
<comment type="subcellular location">
    <subcellularLocation>
        <location evidence="10">Cell inner membrane</location>
        <topology evidence="10">Peripheral membrane protein</topology>
        <orientation evidence="10">Cytoplasmic side</orientation>
    </subcellularLocation>
</comment>
<dbReference type="EC" id="3.6.1.54" evidence="10"/>
<evidence type="ECO:0000259" key="11">
    <source>
        <dbReference type="Pfam" id="PF00149"/>
    </source>
</evidence>
<feature type="binding site" evidence="10">
    <location>
        <position position="30"/>
    </location>
    <ligand>
        <name>Mn(2+)</name>
        <dbReference type="ChEBI" id="CHEBI:29035"/>
        <label>1</label>
    </ligand>
</feature>
<dbReference type="HAMAP" id="MF_00575">
    <property type="entry name" value="LpxH"/>
    <property type="match status" value="1"/>
</dbReference>
<dbReference type="CDD" id="cd07398">
    <property type="entry name" value="MPP_YbbF-LpxH"/>
    <property type="match status" value="1"/>
</dbReference>
<keyword evidence="5 10" id="KW-0479">Metal-binding</keyword>
<keyword evidence="1 10" id="KW-1003">Cell membrane</keyword>
<comment type="similarity">
    <text evidence="10">Belongs to the LpxH family.</text>
</comment>
<feature type="binding site" evidence="10">
    <location>
        <position position="225"/>
    </location>
    <ligand>
        <name>Mn(2+)</name>
        <dbReference type="ChEBI" id="CHEBI:29035"/>
        <label>2</label>
    </ligand>
</feature>
<dbReference type="GO" id="GO:0005737">
    <property type="term" value="C:cytoplasm"/>
    <property type="evidence" value="ECO:0007669"/>
    <property type="project" value="InterPro"/>
</dbReference>
<gene>
    <name evidence="10" type="primary">lpxH</name>
    <name evidence="12" type="ORF">Ga0061069_102337</name>
</gene>
<feature type="binding site" evidence="10">
    <location>
        <position position="227"/>
    </location>
    <ligand>
        <name>Mn(2+)</name>
        <dbReference type="ChEBI" id="CHEBI:29035"/>
        <label>1</label>
    </ligand>
</feature>
<evidence type="ECO:0000256" key="5">
    <source>
        <dbReference type="ARBA" id="ARBA00022723"/>
    </source>
</evidence>
<dbReference type="PANTHER" id="PTHR34990:SF1">
    <property type="entry name" value="UDP-2,3-DIACYLGLUCOSAMINE HYDROLASE"/>
    <property type="match status" value="1"/>
</dbReference>
<dbReference type="NCBIfam" id="NF003743">
    <property type="entry name" value="PRK05340.1"/>
    <property type="match status" value="1"/>
</dbReference>
<dbReference type="Pfam" id="PF00149">
    <property type="entry name" value="Metallophos"/>
    <property type="match status" value="1"/>
</dbReference>
<comment type="caution">
    <text evidence="10">Lacks conserved residue(s) required for the propagation of feature annotation.</text>
</comment>
<dbReference type="GO" id="GO:0008758">
    <property type="term" value="F:UDP-2,3-diacylglucosamine hydrolase activity"/>
    <property type="evidence" value="ECO:0007669"/>
    <property type="project" value="UniProtKB-UniRule"/>
</dbReference>
<feature type="binding site" evidence="10">
    <location>
        <position position="191"/>
    </location>
    <ligand>
        <name>substrate</name>
    </ligand>
</feature>
<dbReference type="GO" id="GO:0009245">
    <property type="term" value="P:lipid A biosynthetic process"/>
    <property type="evidence" value="ECO:0007669"/>
    <property type="project" value="UniProtKB-UniRule"/>
</dbReference>
<evidence type="ECO:0000256" key="9">
    <source>
        <dbReference type="ARBA" id="ARBA00023211"/>
    </source>
</evidence>
<keyword evidence="8 10" id="KW-0472">Membrane</keyword>
<keyword evidence="7 10" id="KW-0443">Lipid metabolism</keyword>
<dbReference type="UniPathway" id="UPA00359">
    <property type="reaction ID" value="UER00480"/>
</dbReference>
<name>A0A0K6HVR3_9BURK</name>
<protein>
    <recommendedName>
        <fullName evidence="10">UDP-2,3-diacylglucosamine hydrolase</fullName>
        <ecNumber evidence="10">3.6.1.54</ecNumber>
    </recommendedName>
    <alternativeName>
        <fullName evidence="10">UDP-2,3-diacylglucosamine diphosphatase</fullName>
    </alternativeName>
</protein>
<keyword evidence="6 10" id="KW-0378">Hydrolase</keyword>
<dbReference type="GO" id="GO:0019897">
    <property type="term" value="C:extrinsic component of plasma membrane"/>
    <property type="evidence" value="ECO:0007669"/>
    <property type="project" value="UniProtKB-UniRule"/>
</dbReference>
<dbReference type="EMBL" id="CYHF01000002">
    <property type="protein sequence ID" value="CUA95102.1"/>
    <property type="molecule type" value="Genomic_DNA"/>
</dbReference>
<dbReference type="SUPFAM" id="SSF56300">
    <property type="entry name" value="Metallo-dependent phosphatases"/>
    <property type="match status" value="1"/>
</dbReference>
<sequence>MGTAPLEPVAAAPLVAPAAWRHIALISDLHLGAQAPRTTQAFLSWLAGAARQADALFILGDLFEAWVGDDLLEPAARAVAPADAACAQDVASALRGYTDTGRALFIQHGNRDFLLGERFAQATGGQLLPDPTVLTLQSQRLLLTHGDQLCLADTAYQQFRAMVRNPQWQQQVLAQPLAARVKQAQAMRAASQAAQARPETWADADPLEARRWLTETGCTWMIHGHTHRPREHWEGSQLRQVLSDWDLDAAHGARARAEVLWLEASDPTLRASRRNLA</sequence>
<dbReference type="RefSeq" id="WP_245609947.1">
    <property type="nucleotide sequence ID" value="NZ_CYHF01000002.1"/>
</dbReference>
<feature type="binding site" evidence="10">
    <location>
        <position position="145"/>
    </location>
    <ligand>
        <name>Mn(2+)</name>
        <dbReference type="ChEBI" id="CHEBI:29035"/>
        <label>2</label>
    </ligand>
</feature>
<dbReference type="NCBIfam" id="TIGR01854">
    <property type="entry name" value="lipid_A_lpxH"/>
    <property type="match status" value="1"/>
</dbReference>
<dbReference type="PANTHER" id="PTHR34990">
    <property type="entry name" value="UDP-2,3-DIACYLGLUCOSAMINE HYDROLASE-RELATED"/>
    <property type="match status" value="1"/>
</dbReference>
<evidence type="ECO:0000256" key="7">
    <source>
        <dbReference type="ARBA" id="ARBA00023098"/>
    </source>
</evidence>
<evidence type="ECO:0000256" key="4">
    <source>
        <dbReference type="ARBA" id="ARBA00022556"/>
    </source>
</evidence>
<feature type="binding site" evidence="10">
    <location>
        <position position="61"/>
    </location>
    <ligand>
        <name>Mn(2+)</name>
        <dbReference type="ChEBI" id="CHEBI:29035"/>
        <label>1</label>
    </ligand>
</feature>
<dbReference type="STRING" id="339866.GCA_001418255_00861"/>
<comment type="function">
    <text evidence="10">Hydrolyzes the pyrophosphate bond of UDP-2,3-diacylglucosamine to yield 2,3-diacylglucosamine 1-phosphate (lipid X) and UMP by catalyzing the attack of water at the alpha-P atom. Involved in the biosynthesis of lipid A, a phosphorylated glycolipid that anchors the lipopolysaccharide to the outer membrane of the cell.</text>
</comment>
<feature type="domain" description="Calcineurin-like phosphoesterase" evidence="11">
    <location>
        <begin position="22"/>
        <end position="229"/>
    </location>
</feature>
<evidence type="ECO:0000313" key="13">
    <source>
        <dbReference type="Proteomes" id="UP000183649"/>
    </source>
</evidence>
<evidence type="ECO:0000256" key="3">
    <source>
        <dbReference type="ARBA" id="ARBA00022519"/>
    </source>
</evidence>
<dbReference type="InterPro" id="IPR043461">
    <property type="entry name" value="LpxH-like"/>
</dbReference>
<keyword evidence="9 10" id="KW-0464">Manganese</keyword>
<evidence type="ECO:0000256" key="2">
    <source>
        <dbReference type="ARBA" id="ARBA00022516"/>
    </source>
</evidence>
<comment type="cofactor">
    <cofactor evidence="10">
        <name>Mn(2+)</name>
        <dbReference type="ChEBI" id="CHEBI:29035"/>
    </cofactor>
    <text evidence="10">Binds 2 Mn(2+) ions per subunit in a binuclear metal center.</text>
</comment>
<comment type="pathway">
    <text evidence="10">Glycolipid biosynthesis; lipid IV(A) biosynthesis; lipid IV(A) from (3R)-3-hydroxytetradecanoyl-[acyl-carrier-protein] and UDP-N-acetyl-alpha-D-glucosamine: step 4/6.</text>
</comment>
<dbReference type="GO" id="GO:0030145">
    <property type="term" value="F:manganese ion binding"/>
    <property type="evidence" value="ECO:0007669"/>
    <property type="project" value="UniProtKB-UniRule"/>
</dbReference>
<feature type="binding site" evidence="10">
    <location>
        <position position="61"/>
    </location>
    <ligand>
        <name>Mn(2+)</name>
        <dbReference type="ChEBI" id="CHEBI:29035"/>
        <label>2</label>
    </ligand>
</feature>
<organism evidence="12 13">
    <name type="scientific">Thiomonas bhubaneswarensis</name>
    <dbReference type="NCBI Taxonomy" id="339866"/>
    <lineage>
        <taxon>Bacteria</taxon>
        <taxon>Pseudomonadati</taxon>
        <taxon>Pseudomonadota</taxon>
        <taxon>Betaproteobacteria</taxon>
        <taxon>Burkholderiales</taxon>
        <taxon>Thiomonas</taxon>
    </lineage>
</organism>
<keyword evidence="3 10" id="KW-0997">Cell inner membrane</keyword>
<evidence type="ECO:0000256" key="6">
    <source>
        <dbReference type="ARBA" id="ARBA00022801"/>
    </source>
</evidence>
<evidence type="ECO:0000256" key="1">
    <source>
        <dbReference type="ARBA" id="ARBA00022475"/>
    </source>
</evidence>
<feature type="binding site" evidence="10">
    <location>
        <begin position="110"/>
        <end position="111"/>
    </location>
    <ligand>
        <name>substrate</name>
    </ligand>
</feature>
<dbReference type="InterPro" id="IPR010138">
    <property type="entry name" value="UDP-diacylglucosamine_Hdrlase"/>
</dbReference>
<reference evidence="13" key="1">
    <citation type="submission" date="2015-08" db="EMBL/GenBank/DDBJ databases">
        <authorList>
            <person name="Varghese N."/>
        </authorList>
    </citation>
    <scope>NUCLEOTIDE SEQUENCE [LARGE SCALE GENOMIC DNA]</scope>
    <source>
        <strain evidence="13">DSM 18181</strain>
    </source>
</reference>
<accession>A0A0K6HVR3</accession>
<feature type="binding site" evidence="10">
    <location>
        <position position="225"/>
    </location>
    <ligand>
        <name>substrate</name>
    </ligand>
</feature>
<dbReference type="Proteomes" id="UP000183649">
    <property type="component" value="Unassembled WGS sequence"/>
</dbReference>
<keyword evidence="2 10" id="KW-0444">Lipid biosynthesis</keyword>
<dbReference type="InterPro" id="IPR004843">
    <property type="entry name" value="Calcineurin-like_PHP"/>
</dbReference>
<dbReference type="Gene3D" id="3.60.21.10">
    <property type="match status" value="1"/>
</dbReference>
<keyword evidence="4 10" id="KW-0441">Lipid A biosynthesis</keyword>
<keyword evidence="13" id="KW-1185">Reference proteome</keyword>
<dbReference type="InterPro" id="IPR029052">
    <property type="entry name" value="Metallo-depent_PP-like"/>
</dbReference>
<feature type="binding site" evidence="10">
    <location>
        <position position="28"/>
    </location>
    <ligand>
        <name>Mn(2+)</name>
        <dbReference type="ChEBI" id="CHEBI:29035"/>
        <label>1</label>
    </ligand>
</feature>
<comment type="catalytic activity">
    <reaction evidence="10">
        <text>UDP-2-N,3-O-bis[(3R)-3-hydroxytetradecanoyl]-alpha-D-glucosamine + H2O = 2-N,3-O-bis[(3R)-3-hydroxytetradecanoyl]-alpha-D-glucosaminyl 1-phosphate + UMP + 2 H(+)</text>
        <dbReference type="Rhea" id="RHEA:25213"/>
        <dbReference type="ChEBI" id="CHEBI:15377"/>
        <dbReference type="ChEBI" id="CHEBI:15378"/>
        <dbReference type="ChEBI" id="CHEBI:57865"/>
        <dbReference type="ChEBI" id="CHEBI:57957"/>
        <dbReference type="ChEBI" id="CHEBI:78847"/>
        <dbReference type="EC" id="3.6.1.54"/>
    </reaction>
</comment>
<feature type="binding site" evidence="10">
    <location>
        <position position="110"/>
    </location>
    <ligand>
        <name>Mn(2+)</name>
        <dbReference type="ChEBI" id="CHEBI:29035"/>
        <label>2</label>
    </ligand>
</feature>
<evidence type="ECO:0000256" key="10">
    <source>
        <dbReference type="HAMAP-Rule" id="MF_00575"/>
    </source>
</evidence>